<dbReference type="InterPro" id="IPR024412">
    <property type="entry name" value="Lsr2_dim_dom"/>
</dbReference>
<evidence type="ECO:0000259" key="3">
    <source>
        <dbReference type="Pfam" id="PF11774"/>
    </source>
</evidence>
<sequence>MAKKTVETYFSDLSGAQIDGSAPTTHFAVDGRSYEIDLTPQEKAALDQALAPYVAAARPASGTRRARSSTPSGVDPKTVRAWAVEQGLDVPARGRVPASVVEAYTAAH</sequence>
<evidence type="ECO:0000259" key="4">
    <source>
        <dbReference type="Pfam" id="PF23359"/>
    </source>
</evidence>
<name>A0A5C8NPG3_9ACTN</name>
<feature type="domain" description="Lsr2 DNA-binding" evidence="4">
    <location>
        <begin position="73"/>
        <end position="107"/>
    </location>
</feature>
<dbReference type="RefSeq" id="WP_147684912.1">
    <property type="nucleotide sequence ID" value="NZ_VDUX01000002.1"/>
</dbReference>
<dbReference type="Pfam" id="PF23359">
    <property type="entry name" value="Lsr2_DNA-bd"/>
    <property type="match status" value="1"/>
</dbReference>
<dbReference type="Gene3D" id="4.10.320.10">
    <property type="entry name" value="E3-binding domain"/>
    <property type="match status" value="1"/>
</dbReference>
<dbReference type="GO" id="GO:0016746">
    <property type="term" value="F:acyltransferase activity"/>
    <property type="evidence" value="ECO:0007669"/>
    <property type="project" value="InterPro"/>
</dbReference>
<accession>A0A5C8NPG3</accession>
<evidence type="ECO:0000256" key="2">
    <source>
        <dbReference type="SAM" id="MobiDB-lite"/>
    </source>
</evidence>
<keyword evidence="6" id="KW-1185">Reference proteome</keyword>
<feature type="domain" description="Lsr2 dimerization" evidence="3">
    <location>
        <begin position="1"/>
        <end position="60"/>
    </location>
</feature>
<proteinExistence type="predicted"/>
<reference evidence="5 6" key="1">
    <citation type="submission" date="2019-06" db="EMBL/GenBank/DDBJ databases">
        <title>Aeromicrobium sp. nov., isolated from a maize field.</title>
        <authorList>
            <person name="Lin S.-Y."/>
            <person name="Tsai C.-F."/>
            <person name="Young C.-C."/>
        </authorList>
    </citation>
    <scope>NUCLEOTIDE SEQUENCE [LARGE SCALE GENOMIC DNA]</scope>
    <source>
        <strain evidence="5 6">CC-CFT486</strain>
    </source>
</reference>
<dbReference type="EMBL" id="VDUX01000002">
    <property type="protein sequence ID" value="TXL62333.1"/>
    <property type="molecule type" value="Genomic_DNA"/>
</dbReference>
<feature type="region of interest" description="Disordered" evidence="2">
    <location>
        <begin position="57"/>
        <end position="77"/>
    </location>
</feature>
<evidence type="ECO:0000313" key="5">
    <source>
        <dbReference type="EMBL" id="TXL62333.1"/>
    </source>
</evidence>
<organism evidence="5 6">
    <name type="scientific">Aeromicrobium terrae</name>
    <dbReference type="NCBI Taxonomy" id="2498846"/>
    <lineage>
        <taxon>Bacteria</taxon>
        <taxon>Bacillati</taxon>
        <taxon>Actinomycetota</taxon>
        <taxon>Actinomycetes</taxon>
        <taxon>Propionibacteriales</taxon>
        <taxon>Nocardioidaceae</taxon>
        <taxon>Aeromicrobium</taxon>
    </lineage>
</organism>
<dbReference type="InterPro" id="IPR036625">
    <property type="entry name" value="E3-bd_dom_sf"/>
</dbReference>
<dbReference type="InterPro" id="IPR042261">
    <property type="entry name" value="Lsr2-like_dimerization"/>
</dbReference>
<gene>
    <name evidence="5" type="ORF">FHP06_06475</name>
</gene>
<dbReference type="OrthoDB" id="4113332at2"/>
<comment type="caution">
    <text evidence="5">The sequence shown here is derived from an EMBL/GenBank/DDBJ whole genome shotgun (WGS) entry which is preliminary data.</text>
</comment>
<dbReference type="Pfam" id="PF11774">
    <property type="entry name" value="Lsr2"/>
    <property type="match status" value="1"/>
</dbReference>
<dbReference type="InterPro" id="IPR055370">
    <property type="entry name" value="Lsr2_DNA-bd"/>
</dbReference>
<dbReference type="Gene3D" id="3.30.60.230">
    <property type="entry name" value="Lsr2, dimerization domain"/>
    <property type="match status" value="1"/>
</dbReference>
<dbReference type="Proteomes" id="UP000321571">
    <property type="component" value="Unassembled WGS sequence"/>
</dbReference>
<evidence type="ECO:0000313" key="6">
    <source>
        <dbReference type="Proteomes" id="UP000321571"/>
    </source>
</evidence>
<dbReference type="GO" id="GO:0003677">
    <property type="term" value="F:DNA binding"/>
    <property type="evidence" value="ECO:0007669"/>
    <property type="project" value="UniProtKB-KW"/>
</dbReference>
<keyword evidence="1" id="KW-0238">DNA-binding</keyword>
<evidence type="ECO:0000256" key="1">
    <source>
        <dbReference type="ARBA" id="ARBA00023125"/>
    </source>
</evidence>
<protein>
    <submittedName>
        <fullName evidence="5">Lsr2 family protein</fullName>
    </submittedName>
</protein>
<dbReference type="AlphaFoldDB" id="A0A5C8NPG3"/>